<organism evidence="1 2">
    <name type="scientific">Ilumatobacter fluminis</name>
    <dbReference type="NCBI Taxonomy" id="467091"/>
    <lineage>
        <taxon>Bacteria</taxon>
        <taxon>Bacillati</taxon>
        <taxon>Actinomycetota</taxon>
        <taxon>Acidimicrobiia</taxon>
        <taxon>Acidimicrobiales</taxon>
        <taxon>Ilumatobacteraceae</taxon>
        <taxon>Ilumatobacter</taxon>
    </lineage>
</organism>
<dbReference type="GO" id="GO:0003677">
    <property type="term" value="F:DNA binding"/>
    <property type="evidence" value="ECO:0007669"/>
    <property type="project" value="UniProtKB-KW"/>
</dbReference>
<dbReference type="Proteomes" id="UP000294558">
    <property type="component" value="Unassembled WGS sequence"/>
</dbReference>
<proteinExistence type="predicted"/>
<dbReference type="Pfam" id="PF06224">
    <property type="entry name" value="AlkZ-like"/>
    <property type="match status" value="1"/>
</dbReference>
<reference evidence="1 2" key="1">
    <citation type="submission" date="2019-03" db="EMBL/GenBank/DDBJ databases">
        <title>Sequencing the genomes of 1000 actinobacteria strains.</title>
        <authorList>
            <person name="Klenk H.-P."/>
        </authorList>
    </citation>
    <scope>NUCLEOTIDE SEQUENCE [LARGE SCALE GENOMIC DNA]</scope>
    <source>
        <strain evidence="1 2">DSM 18936</strain>
    </source>
</reference>
<dbReference type="InterPro" id="IPR009351">
    <property type="entry name" value="AlkZ-like"/>
</dbReference>
<gene>
    <name evidence="1" type="ORF">BDK89_4012</name>
</gene>
<evidence type="ECO:0000313" key="1">
    <source>
        <dbReference type="EMBL" id="TDT18392.1"/>
    </source>
</evidence>
<name>A0A4R7I406_9ACTN</name>
<protein>
    <submittedName>
        <fullName evidence="1">Winged helix DNA-binding protein</fullName>
    </submittedName>
</protein>
<sequence length="326" mass="35987">MGAMRVSREQIVSYRLQVNRLGRRTAFDDAGLRAASHAGVQDSMPRAAVLSLHARLEGVRPDVLDDPRLEQVWGPKFSAYVVASGDRAPFTLGRLPRRGARRERALRMADDLRQFLDGRTMTYAEAGRAMGVDPNALRYGTLTGTIVIRWEGSGRPTVTSVEAPDVDEEDARHELARRFLHVFGPAKVDDFGQWAGVNATEARTTFDELASEVVPVETPLGDAVVLARDETTLAHSTGRPEGVRLLPSGDALYLLWGSQRELFVADETRRPELWTPRVWPGALLVDGEIAGTWSRRGTKVAVDPWRTLTSDEQTAIDDEVANLPLP</sequence>
<dbReference type="PANTHER" id="PTHR38479:SF2">
    <property type="entry name" value="WINGED HELIX DNA-BINDING DOMAIN-CONTAINING PROTEIN"/>
    <property type="match status" value="1"/>
</dbReference>
<comment type="caution">
    <text evidence="1">The sequence shown here is derived from an EMBL/GenBank/DDBJ whole genome shotgun (WGS) entry which is preliminary data.</text>
</comment>
<keyword evidence="1" id="KW-0238">DNA-binding</keyword>
<dbReference type="PANTHER" id="PTHR38479">
    <property type="entry name" value="LMO0824 PROTEIN"/>
    <property type="match status" value="1"/>
</dbReference>
<keyword evidence="2" id="KW-1185">Reference proteome</keyword>
<dbReference type="OrthoDB" id="9148135at2"/>
<evidence type="ECO:0000313" key="2">
    <source>
        <dbReference type="Proteomes" id="UP000294558"/>
    </source>
</evidence>
<accession>A0A4R7I406</accession>
<dbReference type="AlphaFoldDB" id="A0A4R7I406"/>
<dbReference type="EMBL" id="SOAU01000001">
    <property type="protein sequence ID" value="TDT18392.1"/>
    <property type="molecule type" value="Genomic_DNA"/>
</dbReference>